<evidence type="ECO:0000313" key="3">
    <source>
        <dbReference type="Proteomes" id="UP000770717"/>
    </source>
</evidence>
<protein>
    <submittedName>
        <fullName evidence="2">Uncharacterized protein</fullName>
    </submittedName>
</protein>
<feature type="transmembrane region" description="Helical" evidence="1">
    <location>
        <begin position="6"/>
        <end position="29"/>
    </location>
</feature>
<dbReference type="AlphaFoldDB" id="A0A8J6EUD5"/>
<evidence type="ECO:0000313" key="2">
    <source>
        <dbReference type="EMBL" id="KAG9476147.1"/>
    </source>
</evidence>
<reference evidence="2" key="1">
    <citation type="thesis" date="2020" institute="ProQuest LLC" country="789 East Eisenhower Parkway, Ann Arbor, MI, USA">
        <title>Comparative Genomics and Chromosome Evolution.</title>
        <authorList>
            <person name="Mudd A.B."/>
        </authorList>
    </citation>
    <scope>NUCLEOTIDE SEQUENCE</scope>
    <source>
        <strain evidence="2">HN-11 Male</strain>
        <tissue evidence="2">Kidney and liver</tissue>
    </source>
</reference>
<feature type="transmembrane region" description="Helical" evidence="1">
    <location>
        <begin position="71"/>
        <end position="90"/>
    </location>
</feature>
<organism evidence="2 3">
    <name type="scientific">Eleutherodactylus coqui</name>
    <name type="common">Puerto Rican coqui</name>
    <dbReference type="NCBI Taxonomy" id="57060"/>
    <lineage>
        <taxon>Eukaryota</taxon>
        <taxon>Metazoa</taxon>
        <taxon>Chordata</taxon>
        <taxon>Craniata</taxon>
        <taxon>Vertebrata</taxon>
        <taxon>Euteleostomi</taxon>
        <taxon>Amphibia</taxon>
        <taxon>Batrachia</taxon>
        <taxon>Anura</taxon>
        <taxon>Neobatrachia</taxon>
        <taxon>Hyloidea</taxon>
        <taxon>Eleutherodactylidae</taxon>
        <taxon>Eleutherodactylinae</taxon>
        <taxon>Eleutherodactylus</taxon>
        <taxon>Eleutherodactylus</taxon>
    </lineage>
</organism>
<proteinExistence type="predicted"/>
<keyword evidence="3" id="KW-1185">Reference proteome</keyword>
<evidence type="ECO:0000256" key="1">
    <source>
        <dbReference type="SAM" id="Phobius"/>
    </source>
</evidence>
<keyword evidence="1" id="KW-1133">Transmembrane helix</keyword>
<dbReference type="EMBL" id="WNTK01000011">
    <property type="protein sequence ID" value="KAG9476147.1"/>
    <property type="molecule type" value="Genomic_DNA"/>
</dbReference>
<name>A0A8J6EUD5_ELECQ</name>
<dbReference type="Proteomes" id="UP000770717">
    <property type="component" value="Unassembled WGS sequence"/>
</dbReference>
<accession>A0A8J6EUD5</accession>
<keyword evidence="1" id="KW-0472">Membrane</keyword>
<comment type="caution">
    <text evidence="2">The sequence shown here is derived from an EMBL/GenBank/DDBJ whole genome shotgun (WGS) entry which is preliminary data.</text>
</comment>
<sequence>MDTYNSPFACFVFFFVFFTFFFVLFLPCLEHFMYARQKKSTEHPAERTVNYVQSLQRSCNLMIGRENRSRFISCSVKWLLFVFLLFFFFYL</sequence>
<keyword evidence="1" id="KW-0812">Transmembrane</keyword>
<gene>
    <name evidence="2" type="ORF">GDO78_002958</name>
</gene>